<keyword evidence="1" id="KW-0732">Signal</keyword>
<evidence type="ECO:0000313" key="2">
    <source>
        <dbReference type="EMBL" id="KAG0578903.1"/>
    </source>
</evidence>
<keyword evidence="3" id="KW-1185">Reference proteome</keyword>
<evidence type="ECO:0000313" key="3">
    <source>
        <dbReference type="Proteomes" id="UP000822688"/>
    </source>
</evidence>
<sequence>MRGIVIFITFSLLALQEFERPYAVLVHSSPQQIRPVRFHSGGLSSRVVQMLRGFKCPKSKVAYLTQRMQHAECCSSLGLMASQCKDR</sequence>
<proteinExistence type="predicted"/>
<dbReference type="Proteomes" id="UP000822688">
    <property type="component" value="Chromosome 4"/>
</dbReference>
<gene>
    <name evidence="2" type="ORF">KC19_4G058600</name>
</gene>
<feature type="signal peptide" evidence="1">
    <location>
        <begin position="1"/>
        <end position="16"/>
    </location>
</feature>
<dbReference type="AlphaFoldDB" id="A0A8T0I8Y0"/>
<dbReference type="EMBL" id="CM026424">
    <property type="protein sequence ID" value="KAG0578903.1"/>
    <property type="molecule type" value="Genomic_DNA"/>
</dbReference>
<feature type="chain" id="PRO_5035825492" evidence="1">
    <location>
        <begin position="17"/>
        <end position="87"/>
    </location>
</feature>
<accession>A0A8T0I8Y0</accession>
<evidence type="ECO:0000256" key="1">
    <source>
        <dbReference type="SAM" id="SignalP"/>
    </source>
</evidence>
<organism evidence="2 3">
    <name type="scientific">Ceratodon purpureus</name>
    <name type="common">Fire moss</name>
    <name type="synonym">Dicranum purpureum</name>
    <dbReference type="NCBI Taxonomy" id="3225"/>
    <lineage>
        <taxon>Eukaryota</taxon>
        <taxon>Viridiplantae</taxon>
        <taxon>Streptophyta</taxon>
        <taxon>Embryophyta</taxon>
        <taxon>Bryophyta</taxon>
        <taxon>Bryophytina</taxon>
        <taxon>Bryopsida</taxon>
        <taxon>Dicranidae</taxon>
        <taxon>Pseudoditrichales</taxon>
        <taxon>Ditrichaceae</taxon>
        <taxon>Ceratodon</taxon>
    </lineage>
</organism>
<reference evidence="2" key="1">
    <citation type="submission" date="2020-06" db="EMBL/GenBank/DDBJ databases">
        <title>WGS assembly of Ceratodon purpureus strain R40.</title>
        <authorList>
            <person name="Carey S.B."/>
            <person name="Jenkins J."/>
            <person name="Shu S."/>
            <person name="Lovell J.T."/>
            <person name="Sreedasyam A."/>
            <person name="Maumus F."/>
            <person name="Tiley G.P."/>
            <person name="Fernandez-Pozo N."/>
            <person name="Barry K."/>
            <person name="Chen C."/>
            <person name="Wang M."/>
            <person name="Lipzen A."/>
            <person name="Daum C."/>
            <person name="Saski C.A."/>
            <person name="Payton A.C."/>
            <person name="Mcbreen J.C."/>
            <person name="Conrad R.E."/>
            <person name="Kollar L.M."/>
            <person name="Olsson S."/>
            <person name="Huttunen S."/>
            <person name="Landis J.B."/>
            <person name="Wickett N.J."/>
            <person name="Johnson M.G."/>
            <person name="Rensing S.A."/>
            <person name="Grimwood J."/>
            <person name="Schmutz J."/>
            <person name="Mcdaniel S.F."/>
        </authorList>
    </citation>
    <scope>NUCLEOTIDE SEQUENCE</scope>
    <source>
        <strain evidence="2">R40</strain>
    </source>
</reference>
<protein>
    <submittedName>
        <fullName evidence="2">Uncharacterized protein</fullName>
    </submittedName>
</protein>
<comment type="caution">
    <text evidence="2">The sequence shown here is derived from an EMBL/GenBank/DDBJ whole genome shotgun (WGS) entry which is preliminary data.</text>
</comment>
<name>A0A8T0I8Y0_CERPU</name>